<comment type="similarity">
    <text evidence="2">Belongs to the krueppel C2H2-type zinc-finger protein family.</text>
</comment>
<evidence type="ECO:0000256" key="7">
    <source>
        <dbReference type="ARBA" id="ARBA00023242"/>
    </source>
</evidence>
<dbReference type="RefSeq" id="XP_029293427.1">
    <property type="nucleotide sequence ID" value="XM_029437567.1"/>
</dbReference>
<dbReference type="FunFam" id="3.30.160.60:FF:000290">
    <property type="entry name" value="Zinc finger protein 697 isoform X1"/>
    <property type="match status" value="1"/>
</dbReference>
<dbReference type="KEGG" id="cgob:115012107"/>
<dbReference type="PROSITE" id="PS50157">
    <property type="entry name" value="ZINC_FINGER_C2H2_2"/>
    <property type="match status" value="8"/>
</dbReference>
<evidence type="ECO:0000256" key="5">
    <source>
        <dbReference type="ARBA" id="ARBA00022771"/>
    </source>
</evidence>
<dbReference type="GO" id="GO:0008270">
    <property type="term" value="F:zinc ion binding"/>
    <property type="evidence" value="ECO:0007669"/>
    <property type="project" value="UniProtKB-KW"/>
</dbReference>
<keyword evidence="3" id="KW-0479">Metal-binding</keyword>
<evidence type="ECO:0000256" key="3">
    <source>
        <dbReference type="ARBA" id="ARBA00022723"/>
    </source>
</evidence>
<proteinExistence type="inferred from homology"/>
<keyword evidence="11" id="KW-1185">Reference proteome</keyword>
<dbReference type="InterPro" id="IPR013087">
    <property type="entry name" value="Znf_C2H2_type"/>
</dbReference>
<evidence type="ECO:0000313" key="11">
    <source>
        <dbReference type="Proteomes" id="UP000504630"/>
    </source>
</evidence>
<feature type="domain" description="C2H2-type" evidence="10">
    <location>
        <begin position="263"/>
        <end position="286"/>
    </location>
</feature>
<dbReference type="FunFam" id="3.30.160.60:FF:000100">
    <property type="entry name" value="Zinc finger 45-like"/>
    <property type="match status" value="1"/>
</dbReference>
<feature type="compositionally biased region" description="Polar residues" evidence="9">
    <location>
        <begin position="173"/>
        <end position="185"/>
    </location>
</feature>
<keyword evidence="7" id="KW-0539">Nucleus</keyword>
<dbReference type="SMART" id="SM00355">
    <property type="entry name" value="ZnF_C2H2"/>
    <property type="match status" value="8"/>
</dbReference>
<dbReference type="AlphaFoldDB" id="A0A6J2Q7S4"/>
<feature type="domain" description="C2H2-type" evidence="10">
    <location>
        <begin position="402"/>
        <end position="429"/>
    </location>
</feature>
<dbReference type="GO" id="GO:0000978">
    <property type="term" value="F:RNA polymerase II cis-regulatory region sequence-specific DNA binding"/>
    <property type="evidence" value="ECO:0007669"/>
    <property type="project" value="TreeGrafter"/>
</dbReference>
<organism evidence="11 12">
    <name type="scientific">Cottoperca gobio</name>
    <name type="common">Frogmouth</name>
    <name type="synonym">Aphritis gobio</name>
    <dbReference type="NCBI Taxonomy" id="56716"/>
    <lineage>
        <taxon>Eukaryota</taxon>
        <taxon>Metazoa</taxon>
        <taxon>Chordata</taxon>
        <taxon>Craniata</taxon>
        <taxon>Vertebrata</taxon>
        <taxon>Euteleostomi</taxon>
        <taxon>Actinopterygii</taxon>
        <taxon>Neopterygii</taxon>
        <taxon>Teleostei</taxon>
        <taxon>Neoteleostei</taxon>
        <taxon>Acanthomorphata</taxon>
        <taxon>Eupercaria</taxon>
        <taxon>Perciformes</taxon>
        <taxon>Notothenioidei</taxon>
        <taxon>Bovichtidae</taxon>
        <taxon>Cottoperca</taxon>
    </lineage>
</organism>
<feature type="domain" description="C2H2-type" evidence="10">
    <location>
        <begin position="374"/>
        <end position="401"/>
    </location>
</feature>
<accession>A0A6J2Q7S4</accession>
<dbReference type="PANTHER" id="PTHR23235:SF176">
    <property type="entry name" value="C2H2-TYPE DOMAIN-CONTAINING PROTEIN"/>
    <property type="match status" value="1"/>
</dbReference>
<dbReference type="SUPFAM" id="SSF57667">
    <property type="entry name" value="beta-beta-alpha zinc fingers"/>
    <property type="match status" value="4"/>
</dbReference>
<dbReference type="Proteomes" id="UP000504630">
    <property type="component" value="Chromosome 8"/>
</dbReference>
<evidence type="ECO:0000256" key="4">
    <source>
        <dbReference type="ARBA" id="ARBA00022737"/>
    </source>
</evidence>
<dbReference type="FunFam" id="3.30.160.60:FF:000557">
    <property type="entry name" value="zinc finger and SCAN domain-containing protein 29"/>
    <property type="match status" value="1"/>
</dbReference>
<dbReference type="PANTHER" id="PTHR23235">
    <property type="entry name" value="KRUEPPEL-LIKE TRANSCRIPTION FACTOR"/>
    <property type="match status" value="1"/>
</dbReference>
<dbReference type="GO" id="GO:0005634">
    <property type="term" value="C:nucleus"/>
    <property type="evidence" value="ECO:0007669"/>
    <property type="project" value="UniProtKB-SubCell"/>
</dbReference>
<evidence type="ECO:0000256" key="6">
    <source>
        <dbReference type="ARBA" id="ARBA00022833"/>
    </source>
</evidence>
<evidence type="ECO:0000256" key="1">
    <source>
        <dbReference type="ARBA" id="ARBA00004123"/>
    </source>
</evidence>
<dbReference type="InParanoid" id="A0A6J2Q7S4"/>
<gene>
    <name evidence="12" type="primary">LOC115012107</name>
</gene>
<comment type="subcellular location">
    <subcellularLocation>
        <location evidence="1">Nucleus</location>
    </subcellularLocation>
</comment>
<protein>
    <submittedName>
        <fullName evidence="12">Zinc finger protein 79-like</fullName>
    </submittedName>
</protein>
<feature type="domain" description="C2H2-type" evidence="10">
    <location>
        <begin position="318"/>
        <end position="345"/>
    </location>
</feature>
<evidence type="ECO:0000259" key="10">
    <source>
        <dbReference type="PROSITE" id="PS50157"/>
    </source>
</evidence>
<dbReference type="GeneID" id="115012107"/>
<evidence type="ECO:0000256" key="2">
    <source>
        <dbReference type="ARBA" id="ARBA00006991"/>
    </source>
</evidence>
<sequence length="458" mass="51672">MDVAMFQLRSFVLQRLYTAAEEILGEVEKTITLAFNEADVGNVRSEEEAGSLLHQLHLRKKSAAEPSLTSSTVERGDGWDAPLLQENPRPSTPEESNFSLSAQVPGPSQTSADLDNNNSNNCLVQTDFIMPEIKEEQEELWDDSQTQEMAFPSEIVKREQDQLEAQVSYEMQPVSSDCSAAQSENNDSDEEWVNSKGEQTIKQKEKILQGQSGGINEEDQAALPHDKSSAKSEKGRRFCHFCGKGFQYIGSLMKHIKTHEKKTDCTECGKTCQSKQELVAHLKSCHNKTCFCGICGKTFAKMRSLRLHEKTHKGMKEFVCQECGKTFSQKVHLIVHMRTHSGEKPYHCDICGKAFSQSTYLTIHKRSHSGEKPYQCGLCGKLFNTSSHLKVHMRYHTGEKPYPCDICGKRFRQSGQMTTHRTTHTGERPYGCHICGIRYRYAPGLKVHLKSHEKEAAE</sequence>
<dbReference type="OrthoDB" id="654211at2759"/>
<dbReference type="FunFam" id="3.30.160.60:FF:001158">
    <property type="entry name" value="zinc finger protein 22"/>
    <property type="match status" value="1"/>
</dbReference>
<dbReference type="PROSITE" id="PS00028">
    <property type="entry name" value="ZINC_FINGER_C2H2_1"/>
    <property type="match status" value="7"/>
</dbReference>
<dbReference type="Pfam" id="PF13912">
    <property type="entry name" value="zf-C2H2_6"/>
    <property type="match status" value="1"/>
</dbReference>
<feature type="region of interest" description="Disordered" evidence="9">
    <location>
        <begin position="61"/>
        <end position="119"/>
    </location>
</feature>
<keyword evidence="4" id="KW-0677">Repeat</keyword>
<evidence type="ECO:0000256" key="8">
    <source>
        <dbReference type="PROSITE-ProRule" id="PRU00042"/>
    </source>
</evidence>
<keyword evidence="5 8" id="KW-0863">Zinc-finger</keyword>
<feature type="domain" description="C2H2-type" evidence="10">
    <location>
        <begin position="430"/>
        <end position="457"/>
    </location>
</feature>
<keyword evidence="6" id="KW-0862">Zinc</keyword>
<feature type="compositionally biased region" description="Polar residues" evidence="9">
    <location>
        <begin position="93"/>
        <end position="119"/>
    </location>
</feature>
<feature type="region of interest" description="Disordered" evidence="9">
    <location>
        <begin position="171"/>
        <end position="231"/>
    </location>
</feature>
<evidence type="ECO:0000256" key="9">
    <source>
        <dbReference type="SAM" id="MobiDB-lite"/>
    </source>
</evidence>
<feature type="domain" description="C2H2-type" evidence="10">
    <location>
        <begin position="346"/>
        <end position="373"/>
    </location>
</feature>
<reference evidence="12" key="1">
    <citation type="submission" date="2025-08" db="UniProtKB">
        <authorList>
            <consortium name="RefSeq"/>
        </authorList>
    </citation>
    <scope>IDENTIFICATION</scope>
</reference>
<feature type="domain" description="C2H2-type" evidence="10">
    <location>
        <begin position="290"/>
        <end position="317"/>
    </location>
</feature>
<name>A0A6J2Q7S4_COTGO</name>
<dbReference type="Pfam" id="PF00096">
    <property type="entry name" value="zf-C2H2"/>
    <property type="match status" value="6"/>
</dbReference>
<dbReference type="FunFam" id="3.30.160.60:FF:000478">
    <property type="entry name" value="Zinc finger protein 133"/>
    <property type="match status" value="1"/>
</dbReference>
<dbReference type="InterPro" id="IPR036236">
    <property type="entry name" value="Znf_C2H2_sf"/>
</dbReference>
<evidence type="ECO:0000313" key="12">
    <source>
        <dbReference type="RefSeq" id="XP_029293427.1"/>
    </source>
</evidence>
<dbReference type="GO" id="GO:0000981">
    <property type="term" value="F:DNA-binding transcription factor activity, RNA polymerase II-specific"/>
    <property type="evidence" value="ECO:0007669"/>
    <property type="project" value="TreeGrafter"/>
</dbReference>
<dbReference type="Gene3D" id="3.30.160.60">
    <property type="entry name" value="Classic Zinc Finger"/>
    <property type="match status" value="7"/>
</dbReference>
<feature type="domain" description="C2H2-type" evidence="10">
    <location>
        <begin position="237"/>
        <end position="264"/>
    </location>
</feature>